<dbReference type="RefSeq" id="WP_350241495.1">
    <property type="nucleotide sequence ID" value="NZ_JBEJUE010000060.1"/>
</dbReference>
<evidence type="ECO:0000313" key="3">
    <source>
        <dbReference type="Proteomes" id="UP001456562"/>
    </source>
</evidence>
<dbReference type="SUPFAM" id="SSF51905">
    <property type="entry name" value="FAD/NAD(P)-binding domain"/>
    <property type="match status" value="1"/>
</dbReference>
<accession>A0ABV1QE67</accession>
<dbReference type="InterPro" id="IPR036188">
    <property type="entry name" value="FAD/NAD-bd_sf"/>
</dbReference>
<dbReference type="Gene3D" id="3.50.50.60">
    <property type="entry name" value="FAD/NAD(P)-binding domain"/>
    <property type="match status" value="1"/>
</dbReference>
<name>A0ABV1QE67_STRMI</name>
<proteinExistence type="predicted"/>
<protein>
    <submittedName>
        <fullName evidence="2">NAD(P)-binding protein</fullName>
    </submittedName>
</protein>
<keyword evidence="3" id="KW-1185">Reference proteome</keyword>
<gene>
    <name evidence="2" type="ORF">ABR748_35530</name>
</gene>
<reference evidence="2 3" key="1">
    <citation type="submission" date="2024-01" db="EMBL/GenBank/DDBJ databases">
        <title>Metagenomic exploration of the rhizosphere soil microbial community and their significance in facilitating the development of wild simulated ginseng.</title>
        <authorList>
            <person name="Huang J."/>
        </authorList>
    </citation>
    <scope>NUCLEOTIDE SEQUENCE [LARGE SCALE GENOMIC DNA]</scope>
    <source>
        <strain evidence="2 3">WY141</strain>
    </source>
</reference>
<dbReference type="EMBL" id="JBEJUE010000060">
    <property type="protein sequence ID" value="MER0429468.1"/>
    <property type="molecule type" value="Genomic_DNA"/>
</dbReference>
<evidence type="ECO:0000256" key="1">
    <source>
        <dbReference type="SAM" id="MobiDB-lite"/>
    </source>
</evidence>
<evidence type="ECO:0000313" key="2">
    <source>
        <dbReference type="EMBL" id="MER0429468.1"/>
    </source>
</evidence>
<comment type="caution">
    <text evidence="2">The sequence shown here is derived from an EMBL/GenBank/DDBJ whole genome shotgun (WGS) entry which is preliminary data.</text>
</comment>
<sequence>MLSADSGSHQRGRDRALRPRTPAGDGGGDFDADVIVVGAGPAGLAAAATLAERYTVLLFDARPPRGDAPGPSKVGRVHKSWVSPHDCLYDNPDIVHCRKPHGIRRFLIRTYSGASHGDSDRFDLEWEPGQFDQADPGDRYPYLDEYKLIEHWERKLAGTAHSSRILRSSLYHSHRTVPGGLVVRFLPTPDKVDTGLREPAAAPAQHEDQVRSYRCRLLLDASGHASDIRKVYPDEQAHLYWWSVFGALVEHPEGTIGPAPGTGSDMAVGDFMLWQTFADTNADPDTPLREGRPVFEYEILDERTSFALILYLRPCKVPLEEAKAEFLRILHEEEGNRAFHDTTVTEYKFGHYPSGRKFQSFAQERVDFLGDAGMWTTPSGWGASFILKNYAAYCRRLTPLLDQDRLDKRSLRRLPRGHAKPAEFLMNSLATRFLAFGTVAQLDRYVGLFRETDPLLVEKIYTLRAGPRELWHFGRTAARTIGLRSLWNALPRRERAAFLTDLARAAAQFAKESALQLTGRPPERGFGVYAEK</sequence>
<dbReference type="Proteomes" id="UP001456562">
    <property type="component" value="Unassembled WGS sequence"/>
</dbReference>
<dbReference type="PRINTS" id="PR00420">
    <property type="entry name" value="RNGMNOXGNASE"/>
</dbReference>
<feature type="region of interest" description="Disordered" evidence="1">
    <location>
        <begin position="1"/>
        <end position="25"/>
    </location>
</feature>
<organism evidence="2 3">
    <name type="scientific">Streptomyces microflavus</name>
    <name type="common">Streptomyces lipmanii</name>
    <dbReference type="NCBI Taxonomy" id="1919"/>
    <lineage>
        <taxon>Bacteria</taxon>
        <taxon>Bacillati</taxon>
        <taxon>Actinomycetota</taxon>
        <taxon>Actinomycetes</taxon>
        <taxon>Kitasatosporales</taxon>
        <taxon>Streptomycetaceae</taxon>
        <taxon>Streptomyces</taxon>
    </lineage>
</organism>
<dbReference type="Pfam" id="PF13450">
    <property type="entry name" value="NAD_binding_8"/>
    <property type="match status" value="1"/>
</dbReference>